<organism evidence="2 3">
    <name type="scientific">Arsenicibacter rosenii</name>
    <dbReference type="NCBI Taxonomy" id="1750698"/>
    <lineage>
        <taxon>Bacteria</taxon>
        <taxon>Pseudomonadati</taxon>
        <taxon>Bacteroidota</taxon>
        <taxon>Cytophagia</taxon>
        <taxon>Cytophagales</taxon>
        <taxon>Spirosomataceae</taxon>
        <taxon>Arsenicibacter</taxon>
    </lineage>
</organism>
<evidence type="ECO:0000313" key="2">
    <source>
        <dbReference type="EMBL" id="OIN58808.1"/>
    </source>
</evidence>
<evidence type="ECO:0000256" key="1">
    <source>
        <dbReference type="SAM" id="SignalP"/>
    </source>
</evidence>
<reference evidence="2 3" key="1">
    <citation type="submission" date="2016-10" db="EMBL/GenBank/DDBJ databases">
        <title>Arsenicibacter rosenii gen. nov., sp. nov., an efficient arsenic-methylating bacterium isolated from an arsenic-contaminated paddy soil.</title>
        <authorList>
            <person name="Huang K."/>
        </authorList>
    </citation>
    <scope>NUCLEOTIDE SEQUENCE [LARGE SCALE GENOMIC DNA]</scope>
    <source>
        <strain evidence="2 3">SM-1</strain>
    </source>
</reference>
<dbReference type="Proteomes" id="UP000181790">
    <property type="component" value="Unassembled WGS sequence"/>
</dbReference>
<comment type="caution">
    <text evidence="2">The sequence shown here is derived from an EMBL/GenBank/DDBJ whole genome shotgun (WGS) entry which is preliminary data.</text>
</comment>
<dbReference type="NCBIfam" id="TIGR04183">
    <property type="entry name" value="Por_Secre_tail"/>
    <property type="match status" value="1"/>
</dbReference>
<evidence type="ECO:0008006" key="4">
    <source>
        <dbReference type="Google" id="ProtNLM"/>
    </source>
</evidence>
<keyword evidence="1" id="KW-0732">Signal</keyword>
<dbReference type="AlphaFoldDB" id="A0A1S2VLX9"/>
<dbReference type="InterPro" id="IPR026444">
    <property type="entry name" value="Secre_tail"/>
</dbReference>
<accession>A0A1S2VLX9</accession>
<dbReference type="EMBL" id="MORL01000005">
    <property type="protein sequence ID" value="OIN58808.1"/>
    <property type="molecule type" value="Genomic_DNA"/>
</dbReference>
<feature type="chain" id="PRO_5010211570" description="Secretion system C-terminal sorting domain-containing protein" evidence="1">
    <location>
        <begin position="22"/>
        <end position="446"/>
    </location>
</feature>
<protein>
    <recommendedName>
        <fullName evidence="4">Secretion system C-terminal sorting domain-containing protein</fullName>
    </recommendedName>
</protein>
<sequence>MQKNLYILTFLVVAAIHCALGQRTPADTLLPAIRTDTVYLAPAWQKTGILQPPVNFSVSATSLTTCISQPVTISLTIPERSLGSMLIFSVPQNDSVRTSLRQAADNNNLFLLTTEAVKPGRYSFSFILLAANITLTQSVTVEAAPCSLSLIAPEYNCRTGSFVFRHMGGDTSAVSYMAVGITSWSDKPGPFTVKPACDAGPFTLMARSDSDPTAITTFAWNYTQTCPENCPPTTAPPSSTTVTPVITANPCASPDSTLGQPLRLLAPVYDCSSGVITFRITGGSGGQVSFMSPAITGWTTNCQTNIQNFALIADIRDPAVFIEPFMLFARELQEDGSYEMARLRWDPKTACGEGAGRTALSEQPLLVEVAGNPVYGNLAEVVLDGLQQEPVQLRVVSLQGQVISEQAFPAASGTVRTRIKTGQSSGIYLIQAFTPTRRKSIRIVKQ</sequence>
<feature type="signal peptide" evidence="1">
    <location>
        <begin position="1"/>
        <end position="21"/>
    </location>
</feature>
<keyword evidence="3" id="KW-1185">Reference proteome</keyword>
<proteinExistence type="predicted"/>
<dbReference type="RefSeq" id="WP_071503259.1">
    <property type="nucleotide sequence ID" value="NZ_MORL01000005.1"/>
</dbReference>
<gene>
    <name evidence="2" type="ORF">BLX24_11275</name>
</gene>
<name>A0A1S2VLX9_9BACT</name>
<evidence type="ECO:0000313" key="3">
    <source>
        <dbReference type="Proteomes" id="UP000181790"/>
    </source>
</evidence>